<evidence type="ECO:0000259" key="2">
    <source>
        <dbReference type="Pfam" id="PF00892"/>
    </source>
</evidence>
<feature type="transmembrane region" description="Helical" evidence="1">
    <location>
        <begin position="162"/>
        <end position="180"/>
    </location>
</feature>
<keyword evidence="1" id="KW-1133">Transmembrane helix</keyword>
<keyword evidence="1" id="KW-0812">Transmembrane</keyword>
<evidence type="ECO:0000256" key="1">
    <source>
        <dbReference type="SAM" id="Phobius"/>
    </source>
</evidence>
<proteinExistence type="predicted"/>
<feature type="transmembrane region" description="Helical" evidence="1">
    <location>
        <begin position="192"/>
        <end position="210"/>
    </location>
</feature>
<dbReference type="PANTHER" id="PTHR22911:SF76">
    <property type="entry name" value="EAMA DOMAIN-CONTAINING PROTEIN"/>
    <property type="match status" value="1"/>
</dbReference>
<organism evidence="3 4">
    <name type="scientific">Pseudomonas fluorescens</name>
    <dbReference type="NCBI Taxonomy" id="294"/>
    <lineage>
        <taxon>Bacteria</taxon>
        <taxon>Pseudomonadati</taxon>
        <taxon>Pseudomonadota</taxon>
        <taxon>Gammaproteobacteria</taxon>
        <taxon>Pseudomonadales</taxon>
        <taxon>Pseudomonadaceae</taxon>
        <taxon>Pseudomonas</taxon>
    </lineage>
</organism>
<feature type="transmembrane region" description="Helical" evidence="1">
    <location>
        <begin position="77"/>
        <end position="97"/>
    </location>
</feature>
<feature type="transmembrane region" description="Helical" evidence="1">
    <location>
        <begin position="103"/>
        <end position="122"/>
    </location>
</feature>
<feature type="transmembrane region" description="Helical" evidence="1">
    <location>
        <begin position="251"/>
        <end position="270"/>
    </location>
</feature>
<accession>A0A4Y9TB12</accession>
<feature type="transmembrane region" description="Helical" evidence="1">
    <location>
        <begin position="276"/>
        <end position="294"/>
    </location>
</feature>
<dbReference type="GO" id="GO:0016020">
    <property type="term" value="C:membrane"/>
    <property type="evidence" value="ECO:0007669"/>
    <property type="project" value="InterPro"/>
</dbReference>
<dbReference type="Pfam" id="PF00892">
    <property type="entry name" value="EamA"/>
    <property type="match status" value="2"/>
</dbReference>
<reference evidence="3 4" key="1">
    <citation type="submission" date="2019-03" db="EMBL/GenBank/DDBJ databases">
        <title>Biocontrol and xenobiotic degradation properties of endophytic Pseudomonas fluorescens strain BRZ63.</title>
        <authorList>
            <person name="Chlebek D.A."/>
            <person name="Pinski A."/>
            <person name="Zur J.P."/>
            <person name="Michalska J."/>
            <person name="Hupert-Kocurek K.T."/>
        </authorList>
    </citation>
    <scope>NUCLEOTIDE SEQUENCE [LARGE SCALE GENOMIC DNA]</scope>
    <source>
        <strain evidence="3 4">BRZ63</strain>
    </source>
</reference>
<dbReference type="SUPFAM" id="SSF103481">
    <property type="entry name" value="Multidrug resistance efflux transporter EmrE"/>
    <property type="match status" value="2"/>
</dbReference>
<feature type="transmembrane region" description="Helical" evidence="1">
    <location>
        <begin position="43"/>
        <end position="65"/>
    </location>
</feature>
<dbReference type="Gene3D" id="1.10.3730.20">
    <property type="match status" value="1"/>
</dbReference>
<evidence type="ECO:0000313" key="4">
    <source>
        <dbReference type="Proteomes" id="UP000297322"/>
    </source>
</evidence>
<name>A0A4Y9TB12_PSEFL</name>
<evidence type="ECO:0000313" key="3">
    <source>
        <dbReference type="EMBL" id="TFW40242.1"/>
    </source>
</evidence>
<dbReference type="RefSeq" id="WP_065876840.1">
    <property type="nucleotide sequence ID" value="NZ_SPVI01000024.1"/>
</dbReference>
<dbReference type="InterPro" id="IPR037185">
    <property type="entry name" value="EmrE-like"/>
</dbReference>
<sequence>MSTSNPSITLAKGAVGATLIGVIAVFLWASLALLTTLTAGIPAFQLLASSFAVAFVTSLCMLGLRGAAGFSSWRQPWPVWATGFAGIFVYHALYFFALKAAPAAEASLIAFLWPLLIVLLSSFATGESLRKRQLLGALLGLAGTAFIMQLRARNDSASMPVMGYAAAFACAWVWAIYSVFNRRFSHVPSSIIGGICGLVAVAGGLCHLAFETTVRPDPGQWGAIIGLGLGPVGLAFFAWDHATKHGNLSMLGALSYLAPLFSTLLLIAMGQSDARPILMIPAVLIISGAVIATSRSRATSG</sequence>
<feature type="domain" description="EamA" evidence="2">
    <location>
        <begin position="162"/>
        <end position="292"/>
    </location>
</feature>
<feature type="transmembrane region" description="Helical" evidence="1">
    <location>
        <begin position="222"/>
        <end position="239"/>
    </location>
</feature>
<dbReference type="AlphaFoldDB" id="A0A4Y9TB12"/>
<feature type="transmembrane region" description="Helical" evidence="1">
    <location>
        <begin position="12"/>
        <end position="37"/>
    </location>
</feature>
<gene>
    <name evidence="3" type="ORF">E4T65_26915</name>
</gene>
<dbReference type="Proteomes" id="UP000297322">
    <property type="component" value="Unassembled WGS sequence"/>
</dbReference>
<dbReference type="InterPro" id="IPR000620">
    <property type="entry name" value="EamA_dom"/>
</dbReference>
<protein>
    <submittedName>
        <fullName evidence="3">DMT family transporter</fullName>
    </submittedName>
</protein>
<comment type="caution">
    <text evidence="3">The sequence shown here is derived from an EMBL/GenBank/DDBJ whole genome shotgun (WGS) entry which is preliminary data.</text>
</comment>
<dbReference type="PANTHER" id="PTHR22911">
    <property type="entry name" value="ACYL-MALONYL CONDENSING ENZYME-RELATED"/>
    <property type="match status" value="1"/>
</dbReference>
<keyword evidence="1" id="KW-0472">Membrane</keyword>
<dbReference type="EMBL" id="SPVI01000024">
    <property type="protein sequence ID" value="TFW40242.1"/>
    <property type="molecule type" value="Genomic_DNA"/>
</dbReference>
<feature type="domain" description="EamA" evidence="2">
    <location>
        <begin position="19"/>
        <end position="148"/>
    </location>
</feature>
<feature type="transmembrane region" description="Helical" evidence="1">
    <location>
        <begin position="134"/>
        <end position="150"/>
    </location>
</feature>